<dbReference type="InterPro" id="IPR019405">
    <property type="entry name" value="Lactonase_7-beta_prop"/>
</dbReference>
<dbReference type="InterPro" id="IPR015943">
    <property type="entry name" value="WD40/YVTN_repeat-like_dom_sf"/>
</dbReference>
<keyword evidence="2" id="KW-0313">Glucose metabolism</keyword>
<accession>A0A7X1KLQ5</accession>
<evidence type="ECO:0000256" key="2">
    <source>
        <dbReference type="ARBA" id="ARBA00022526"/>
    </source>
</evidence>
<organism evidence="3 4">
    <name type="scientific">Novosphingobium flavum</name>
    <dbReference type="NCBI Taxonomy" id="1778672"/>
    <lineage>
        <taxon>Bacteria</taxon>
        <taxon>Pseudomonadati</taxon>
        <taxon>Pseudomonadota</taxon>
        <taxon>Alphaproteobacteria</taxon>
        <taxon>Sphingomonadales</taxon>
        <taxon>Sphingomonadaceae</taxon>
        <taxon>Novosphingobium</taxon>
    </lineage>
</organism>
<dbReference type="RefSeq" id="WP_185664120.1">
    <property type="nucleotide sequence ID" value="NZ_JACLAW010000007.1"/>
</dbReference>
<evidence type="ECO:0000313" key="3">
    <source>
        <dbReference type="EMBL" id="MBC2665849.1"/>
    </source>
</evidence>
<dbReference type="PANTHER" id="PTHR30344">
    <property type="entry name" value="6-PHOSPHOGLUCONOLACTONASE-RELATED"/>
    <property type="match status" value="1"/>
</dbReference>
<keyword evidence="4" id="KW-1185">Reference proteome</keyword>
<dbReference type="Pfam" id="PF10282">
    <property type="entry name" value="Lactonase"/>
    <property type="match status" value="1"/>
</dbReference>
<dbReference type="AlphaFoldDB" id="A0A7X1KLQ5"/>
<dbReference type="InterPro" id="IPR011048">
    <property type="entry name" value="Haem_d1_sf"/>
</dbReference>
<evidence type="ECO:0000313" key="4">
    <source>
        <dbReference type="Proteomes" id="UP000566813"/>
    </source>
</evidence>
<gene>
    <name evidence="3" type="ORF">H7F51_09960</name>
</gene>
<dbReference type="SUPFAM" id="SSF51004">
    <property type="entry name" value="C-terminal (heme d1) domain of cytochrome cd1-nitrite reductase"/>
    <property type="match status" value="1"/>
</dbReference>
<evidence type="ECO:0000256" key="1">
    <source>
        <dbReference type="ARBA" id="ARBA00005564"/>
    </source>
</evidence>
<keyword evidence="2" id="KW-0119">Carbohydrate metabolism</keyword>
<dbReference type="GO" id="GO:0017057">
    <property type="term" value="F:6-phosphogluconolactonase activity"/>
    <property type="evidence" value="ECO:0007669"/>
    <property type="project" value="TreeGrafter"/>
</dbReference>
<sequence>MDRRTFNIAMTIGAGGLIAPTLGAAPRRAGRKVLALYSSIDSVMTRYEVDVEAATLTFGETITLPSSIQYAWPLPAKRALYAVTSDAVGGSRTITGQVHRLCALRFGPRGKLVPLGQGEVLRQRPIHMTIDRTGSHVLVAYNVEPEITVHPLRPNGAIAARLPQPQGLDYGIFPHQVRAVPGNRSVVLVTRGNNAGGGRPEDPGALKLFHYDSGRLSNLTSIAVGGKGGYGYGPRHLDFHPVKPWVYLSIERQNELHMHRIVDGSFAPVPDFIRKTTEQAERGVAQVAGAIHVHPKGHVVYVSNRASGTRKVNGQDVWVGGDNTISVFAIDQTTGEPTLVQQADPKGFHVRTFAIDPSGRLLVAATMVDMVVRDPDGLRKVSAGLSLFRIAPDGKLDFVRKYDVTLPEGAQQLWVNMVEVDA</sequence>
<dbReference type="GO" id="GO:0006006">
    <property type="term" value="P:glucose metabolic process"/>
    <property type="evidence" value="ECO:0007669"/>
    <property type="project" value="UniProtKB-KW"/>
</dbReference>
<dbReference type="PANTHER" id="PTHR30344:SF1">
    <property type="entry name" value="6-PHOSPHOGLUCONOLACTONASE"/>
    <property type="match status" value="1"/>
</dbReference>
<dbReference type="GO" id="GO:0005829">
    <property type="term" value="C:cytosol"/>
    <property type="evidence" value="ECO:0007669"/>
    <property type="project" value="TreeGrafter"/>
</dbReference>
<dbReference type="Gene3D" id="2.130.10.10">
    <property type="entry name" value="YVTN repeat-like/Quinoprotein amine dehydrogenase"/>
    <property type="match status" value="1"/>
</dbReference>
<dbReference type="EMBL" id="JACLAW010000007">
    <property type="protein sequence ID" value="MBC2665849.1"/>
    <property type="molecule type" value="Genomic_DNA"/>
</dbReference>
<comment type="similarity">
    <text evidence="1">Belongs to the cycloisomerase 2 family.</text>
</comment>
<reference evidence="3 4" key="1">
    <citation type="submission" date="2020-08" db="EMBL/GenBank/DDBJ databases">
        <title>The genome sequence of type strain Novosphingobium flavum NBRC 111647.</title>
        <authorList>
            <person name="Liu Y."/>
        </authorList>
    </citation>
    <scope>NUCLEOTIDE SEQUENCE [LARGE SCALE GENOMIC DNA]</scope>
    <source>
        <strain evidence="3 4">NBRC 111647</strain>
    </source>
</reference>
<proteinExistence type="inferred from homology"/>
<dbReference type="Proteomes" id="UP000566813">
    <property type="component" value="Unassembled WGS sequence"/>
</dbReference>
<dbReference type="InterPro" id="IPR050282">
    <property type="entry name" value="Cycloisomerase_2"/>
</dbReference>
<name>A0A7X1KLQ5_9SPHN</name>
<comment type="caution">
    <text evidence="3">The sequence shown here is derived from an EMBL/GenBank/DDBJ whole genome shotgun (WGS) entry which is preliminary data.</text>
</comment>
<protein>
    <submittedName>
        <fullName evidence="3">Beta-propeller fold lactonase family protein</fullName>
    </submittedName>
</protein>